<reference evidence="3" key="1">
    <citation type="journal article" date="2023" name="GigaByte">
        <title>Genome assembly of the bearded iris, Iris pallida Lam.</title>
        <authorList>
            <person name="Bruccoleri R.E."/>
            <person name="Oakeley E.J."/>
            <person name="Faust A.M.E."/>
            <person name="Altorfer M."/>
            <person name="Dessus-Babus S."/>
            <person name="Burckhardt D."/>
            <person name="Oertli M."/>
            <person name="Naumann U."/>
            <person name="Petersen F."/>
            <person name="Wong J."/>
        </authorList>
    </citation>
    <scope>NUCLEOTIDE SEQUENCE</scope>
    <source>
        <strain evidence="3">GSM-AAB239-AS_SAM_17_03QT</strain>
    </source>
</reference>
<dbReference type="GO" id="GO:1900150">
    <property type="term" value="P:regulation of defense response to fungus"/>
    <property type="evidence" value="ECO:0007669"/>
    <property type="project" value="InterPro"/>
</dbReference>
<feature type="domain" description="HMA" evidence="2">
    <location>
        <begin position="5"/>
        <end position="75"/>
    </location>
</feature>
<gene>
    <name evidence="3" type="ORF">M6B38_194995</name>
</gene>
<feature type="compositionally biased region" description="Basic and acidic residues" evidence="1">
    <location>
        <begin position="79"/>
        <end position="125"/>
    </location>
</feature>
<dbReference type="EMBL" id="JANAVB010037419">
    <property type="protein sequence ID" value="KAJ6802050.1"/>
    <property type="molecule type" value="Genomic_DNA"/>
</dbReference>
<dbReference type="InterPro" id="IPR044169">
    <property type="entry name" value="PI21"/>
</dbReference>
<sequence>MAEKIATLILKVDLDCHLCYKKIRKTLSKLQEKERIQSIYYDEKNQTVTISGPFDPKRLVKKICCKACKVIKDIQIKDNKEKPKDVEPAKEKPKDNKPVEQAKEKPKEKSAAPAEAKKDKPKDAPKPAAPAEPTKDKPSGDGKAKDAKPAEAAKANAKPAEGEGPKKDKPKGAEPVKTDPVASVKASQAGMVYQPAWQCGPVCYGRPGYDGYYGGYCNCGCANNTGYDASYGWTPESQPVVYSRPVYDSQPVMAYNRSAYETQPVMAYNRSAYETQPLMVYSEPVYGAAAYQTNKFFCEEDPQDSCTIM</sequence>
<accession>A0AAX6EDK7</accession>
<dbReference type="Gene3D" id="3.30.70.100">
    <property type="match status" value="1"/>
</dbReference>
<dbReference type="PANTHER" id="PTHR47488">
    <property type="entry name" value="HEAVY METAL TRANSPORT/DETOXIFICATION SUPERFAMILY PROTEIN"/>
    <property type="match status" value="1"/>
</dbReference>
<evidence type="ECO:0000259" key="2">
    <source>
        <dbReference type="PROSITE" id="PS50846"/>
    </source>
</evidence>
<feature type="compositionally biased region" description="Basic and acidic residues" evidence="1">
    <location>
        <begin position="160"/>
        <end position="177"/>
    </location>
</feature>
<protein>
    <submittedName>
        <fullName evidence="3">Protein PYRICULARIA ORYZAE RESISTANCE 21-like</fullName>
    </submittedName>
</protein>
<feature type="region of interest" description="Disordered" evidence="1">
    <location>
        <begin position="79"/>
        <end position="182"/>
    </location>
</feature>
<dbReference type="GO" id="GO:0046872">
    <property type="term" value="F:metal ion binding"/>
    <property type="evidence" value="ECO:0007669"/>
    <property type="project" value="InterPro"/>
</dbReference>
<dbReference type="Proteomes" id="UP001140949">
    <property type="component" value="Unassembled WGS sequence"/>
</dbReference>
<dbReference type="PROSITE" id="PS50846">
    <property type="entry name" value="HMA_2"/>
    <property type="match status" value="1"/>
</dbReference>
<dbReference type="PANTHER" id="PTHR47488:SF7">
    <property type="entry name" value="HEAVY METAL TRANSPORT_DETOXIFICATION SUPERFAMILY PROTEIN"/>
    <property type="match status" value="1"/>
</dbReference>
<evidence type="ECO:0000313" key="4">
    <source>
        <dbReference type="Proteomes" id="UP001140949"/>
    </source>
</evidence>
<feature type="compositionally biased region" description="Basic and acidic residues" evidence="1">
    <location>
        <begin position="133"/>
        <end position="151"/>
    </location>
</feature>
<evidence type="ECO:0000256" key="1">
    <source>
        <dbReference type="SAM" id="MobiDB-lite"/>
    </source>
</evidence>
<dbReference type="InterPro" id="IPR036163">
    <property type="entry name" value="HMA_dom_sf"/>
</dbReference>
<reference evidence="3" key="2">
    <citation type="submission" date="2023-04" db="EMBL/GenBank/DDBJ databases">
        <authorList>
            <person name="Bruccoleri R.E."/>
            <person name="Oakeley E.J."/>
            <person name="Faust A.-M."/>
            <person name="Dessus-Babus S."/>
            <person name="Altorfer M."/>
            <person name="Burckhardt D."/>
            <person name="Oertli M."/>
            <person name="Naumann U."/>
            <person name="Petersen F."/>
            <person name="Wong J."/>
        </authorList>
    </citation>
    <scope>NUCLEOTIDE SEQUENCE</scope>
    <source>
        <strain evidence="3">GSM-AAB239-AS_SAM_17_03QT</strain>
        <tissue evidence="3">Leaf</tissue>
    </source>
</reference>
<proteinExistence type="predicted"/>
<dbReference type="Pfam" id="PF00403">
    <property type="entry name" value="HMA"/>
    <property type="match status" value="1"/>
</dbReference>
<dbReference type="SUPFAM" id="SSF55008">
    <property type="entry name" value="HMA, heavy metal-associated domain"/>
    <property type="match status" value="1"/>
</dbReference>
<name>A0AAX6EDK7_IRIPA</name>
<dbReference type="InterPro" id="IPR006121">
    <property type="entry name" value="HMA_dom"/>
</dbReference>
<comment type="caution">
    <text evidence="3">The sequence shown here is derived from an EMBL/GenBank/DDBJ whole genome shotgun (WGS) entry which is preliminary data.</text>
</comment>
<dbReference type="AlphaFoldDB" id="A0AAX6EDK7"/>
<organism evidence="3 4">
    <name type="scientific">Iris pallida</name>
    <name type="common">Sweet iris</name>
    <dbReference type="NCBI Taxonomy" id="29817"/>
    <lineage>
        <taxon>Eukaryota</taxon>
        <taxon>Viridiplantae</taxon>
        <taxon>Streptophyta</taxon>
        <taxon>Embryophyta</taxon>
        <taxon>Tracheophyta</taxon>
        <taxon>Spermatophyta</taxon>
        <taxon>Magnoliopsida</taxon>
        <taxon>Liliopsida</taxon>
        <taxon>Asparagales</taxon>
        <taxon>Iridaceae</taxon>
        <taxon>Iridoideae</taxon>
        <taxon>Irideae</taxon>
        <taxon>Iris</taxon>
    </lineage>
</organism>
<evidence type="ECO:0000313" key="3">
    <source>
        <dbReference type="EMBL" id="KAJ6802050.1"/>
    </source>
</evidence>
<keyword evidence="4" id="KW-1185">Reference proteome</keyword>